<protein>
    <recommendedName>
        <fullName evidence="1">At1g61320/AtMIF1 LRR domain-containing protein</fullName>
    </recommendedName>
</protein>
<proteinExistence type="predicted"/>
<dbReference type="EMBL" id="JAYWIO010000005">
    <property type="protein sequence ID" value="KAK7261949.1"/>
    <property type="molecule type" value="Genomic_DNA"/>
</dbReference>
<dbReference type="PANTHER" id="PTHR34145:SF28">
    <property type="entry name" value="F-BOX DOMAIN-CONTAINING PROTEIN"/>
    <property type="match status" value="1"/>
</dbReference>
<dbReference type="Pfam" id="PF23622">
    <property type="entry name" value="LRR_At1g61320_AtMIF1"/>
    <property type="match status" value="1"/>
</dbReference>
<evidence type="ECO:0000313" key="2">
    <source>
        <dbReference type="EMBL" id="KAK7261949.1"/>
    </source>
</evidence>
<evidence type="ECO:0000259" key="1">
    <source>
        <dbReference type="Pfam" id="PF23622"/>
    </source>
</evidence>
<comment type="caution">
    <text evidence="2">The sequence shown here is derived from an EMBL/GenBank/DDBJ whole genome shotgun (WGS) entry which is preliminary data.</text>
</comment>
<dbReference type="InterPro" id="IPR053772">
    <property type="entry name" value="At1g61320/At1g61330-like"/>
</dbReference>
<keyword evidence="3" id="KW-1185">Reference proteome</keyword>
<dbReference type="InterPro" id="IPR055357">
    <property type="entry name" value="LRR_At1g61320_AtMIF1"/>
</dbReference>
<dbReference type="InterPro" id="IPR032675">
    <property type="entry name" value="LRR_dom_sf"/>
</dbReference>
<reference evidence="2 3" key="1">
    <citation type="submission" date="2024-01" db="EMBL/GenBank/DDBJ databases">
        <title>The genomes of 5 underutilized Papilionoideae crops provide insights into root nodulation and disease resistanc.</title>
        <authorList>
            <person name="Yuan L."/>
        </authorList>
    </citation>
    <scope>NUCLEOTIDE SEQUENCE [LARGE SCALE GENOMIC DNA]</scope>
    <source>
        <strain evidence="2">ZHUSHIDOU_FW_LH</strain>
        <tissue evidence="2">Leaf</tissue>
    </source>
</reference>
<sequence>MLSIKDSLRTSVISKRWFKLVLSHRRVLNFDAHNILGNDNEMIQAGYLKLKPKPNILRNDDEGYPEDILRRDAELLDAEYVIYRSISSETIRYLNLSLCGVEFVKRVHKYIKNFRGTKIDTFMVNFNLNHKLSNIIDQWISFAFAKGAERIDLLFCSGEHHRHRRISDTICYKFPFGLVFGAATSFSSSSMVVKHMHLQHFLMRGITNKKTNFVDDYFIPFKNLRSFKLEDGIVDDMFITSLLSNCHLLECLSLICCNSKSPMLNIVTSSSSSLCHLEIRSCYFGSSVKNMDELDLQISLDCLKLTSLDYNKCFKALSYINTPVLKSISNVFLELDEIPNAFAFYATLPQLEILRINLTHLMGAISMRITQQLKHLKELNLVILLVLERDISNQHGYDHLWILNNLQAFPLLQKLGVMVVYPQLFNIQKDIEDLSTFSHNEIKVIEMGGCVGNQFEIEFAMNVLKYAHRLEQIVMSPYWRRDRDCVVPDWTYDQAWFQSGREMVREKLHDEVAKRKAKLILI</sequence>
<name>A0AAN9ERR9_CROPI</name>
<gene>
    <name evidence="2" type="ORF">RIF29_28274</name>
</gene>
<evidence type="ECO:0000313" key="3">
    <source>
        <dbReference type="Proteomes" id="UP001372338"/>
    </source>
</evidence>
<dbReference type="PANTHER" id="PTHR34145">
    <property type="entry name" value="OS02G0105600 PROTEIN"/>
    <property type="match status" value="1"/>
</dbReference>
<feature type="domain" description="At1g61320/AtMIF1 LRR" evidence="1">
    <location>
        <begin position="112"/>
        <end position="485"/>
    </location>
</feature>
<dbReference type="Gene3D" id="3.80.10.10">
    <property type="entry name" value="Ribonuclease Inhibitor"/>
    <property type="match status" value="1"/>
</dbReference>
<dbReference type="AlphaFoldDB" id="A0AAN9ERR9"/>
<dbReference type="SUPFAM" id="SSF52047">
    <property type="entry name" value="RNI-like"/>
    <property type="match status" value="1"/>
</dbReference>
<dbReference type="Proteomes" id="UP001372338">
    <property type="component" value="Unassembled WGS sequence"/>
</dbReference>
<accession>A0AAN9ERR9</accession>
<organism evidence="2 3">
    <name type="scientific">Crotalaria pallida</name>
    <name type="common">Smooth rattlebox</name>
    <name type="synonym">Crotalaria striata</name>
    <dbReference type="NCBI Taxonomy" id="3830"/>
    <lineage>
        <taxon>Eukaryota</taxon>
        <taxon>Viridiplantae</taxon>
        <taxon>Streptophyta</taxon>
        <taxon>Embryophyta</taxon>
        <taxon>Tracheophyta</taxon>
        <taxon>Spermatophyta</taxon>
        <taxon>Magnoliopsida</taxon>
        <taxon>eudicotyledons</taxon>
        <taxon>Gunneridae</taxon>
        <taxon>Pentapetalae</taxon>
        <taxon>rosids</taxon>
        <taxon>fabids</taxon>
        <taxon>Fabales</taxon>
        <taxon>Fabaceae</taxon>
        <taxon>Papilionoideae</taxon>
        <taxon>50 kb inversion clade</taxon>
        <taxon>genistoids sensu lato</taxon>
        <taxon>core genistoids</taxon>
        <taxon>Crotalarieae</taxon>
        <taxon>Crotalaria</taxon>
    </lineage>
</organism>